<keyword evidence="2" id="KW-0812">Transmembrane</keyword>
<gene>
    <name evidence="3" type="ORF">GCM10018980_70280</name>
</gene>
<protein>
    <submittedName>
        <fullName evidence="3">Uncharacterized protein</fullName>
    </submittedName>
</protein>
<feature type="transmembrane region" description="Helical" evidence="2">
    <location>
        <begin position="202"/>
        <end position="221"/>
    </location>
</feature>
<feature type="transmembrane region" description="Helical" evidence="2">
    <location>
        <begin position="141"/>
        <end position="160"/>
    </location>
</feature>
<feature type="transmembrane region" description="Helical" evidence="2">
    <location>
        <begin position="107"/>
        <end position="129"/>
    </location>
</feature>
<sequence length="494" mass="54646">MNNHTHVVVEAPDGRGLRAVRVQGETVGRAWSLRDVRRLLRRAGLPSDLDLDDSGRVHWAADKSCWPDRPLRRRAVGAVMALGLLASAAVLFYVGTTDAFNALAYGGRIIGVTFIAAALVETAATVAVCDYWGKRALRYSGAAVLLGVGTVMVTNLMFLITQIQGWEYTPFLLLWVALALWVGWSLWALTRQKVWQEIPHPKGIALSVVVSGVIGLASLAYSQMYIPYSTPVEIPFNVSFGDSTLNADGTVLHVPAHVEFRNSGSVRIYVVGTLWTVNGYPTTFTVKGTGANVWKSELWNDAETVRHVIYSPSQMLGTGRLADPGSWADPGDDYSSDFVVDVPLRSGLGRIEVVAQASFVRADRGKLGNNYGDSGETSWNTESENAEHIRSAPSWVARPEDDFYRYHSKIYHSSEMLNLTHSTDYATAWWILPTWHEGDLFAKGDTEPDLKVSISRDPEGEERLSDPEQEPYGMKTETRWTERTVDQLLKAAKK</sequence>
<evidence type="ECO:0000256" key="1">
    <source>
        <dbReference type="SAM" id="MobiDB-lite"/>
    </source>
</evidence>
<keyword evidence="2" id="KW-1133">Transmembrane helix</keyword>
<feature type="transmembrane region" description="Helical" evidence="2">
    <location>
        <begin position="172"/>
        <end position="190"/>
    </location>
</feature>
<accession>A0A919F354</accession>
<evidence type="ECO:0000256" key="2">
    <source>
        <dbReference type="SAM" id="Phobius"/>
    </source>
</evidence>
<name>A0A919F354_9ACTN</name>
<comment type="caution">
    <text evidence="3">The sequence shown here is derived from an EMBL/GenBank/DDBJ whole genome shotgun (WGS) entry which is preliminary data.</text>
</comment>
<proteinExistence type="predicted"/>
<evidence type="ECO:0000313" key="3">
    <source>
        <dbReference type="EMBL" id="GHG73724.1"/>
    </source>
</evidence>
<dbReference type="AlphaFoldDB" id="A0A919F354"/>
<dbReference type="EMBL" id="BNBF01000033">
    <property type="protein sequence ID" value="GHG73724.1"/>
    <property type="molecule type" value="Genomic_DNA"/>
</dbReference>
<feature type="transmembrane region" description="Helical" evidence="2">
    <location>
        <begin position="75"/>
        <end position="95"/>
    </location>
</feature>
<feature type="region of interest" description="Disordered" evidence="1">
    <location>
        <begin position="451"/>
        <end position="479"/>
    </location>
</feature>
<feature type="compositionally biased region" description="Basic and acidic residues" evidence="1">
    <location>
        <begin position="451"/>
        <end position="466"/>
    </location>
</feature>
<dbReference type="Proteomes" id="UP000619355">
    <property type="component" value="Unassembled WGS sequence"/>
</dbReference>
<reference evidence="4" key="1">
    <citation type="journal article" date="2019" name="Int. J. Syst. Evol. Microbiol.">
        <title>The Global Catalogue of Microorganisms (GCM) 10K type strain sequencing project: providing services to taxonomists for standard genome sequencing and annotation.</title>
        <authorList>
            <consortium name="The Broad Institute Genomics Platform"/>
            <consortium name="The Broad Institute Genome Sequencing Center for Infectious Disease"/>
            <person name="Wu L."/>
            <person name="Ma J."/>
        </authorList>
    </citation>
    <scope>NUCLEOTIDE SEQUENCE [LARGE SCALE GENOMIC DNA]</scope>
    <source>
        <strain evidence="4">JCM 4253</strain>
    </source>
</reference>
<keyword evidence="2" id="KW-0472">Membrane</keyword>
<organism evidence="3 4">
    <name type="scientific">Streptomyces capoamus</name>
    <dbReference type="NCBI Taxonomy" id="68183"/>
    <lineage>
        <taxon>Bacteria</taxon>
        <taxon>Bacillati</taxon>
        <taxon>Actinomycetota</taxon>
        <taxon>Actinomycetes</taxon>
        <taxon>Kitasatosporales</taxon>
        <taxon>Streptomycetaceae</taxon>
        <taxon>Streptomyces</taxon>
    </lineage>
</organism>
<keyword evidence="4" id="KW-1185">Reference proteome</keyword>
<evidence type="ECO:0000313" key="4">
    <source>
        <dbReference type="Proteomes" id="UP000619355"/>
    </source>
</evidence>